<dbReference type="EMBL" id="FNCJ01000001">
    <property type="protein sequence ID" value="SDF98179.1"/>
    <property type="molecule type" value="Genomic_DNA"/>
</dbReference>
<dbReference type="Pfam" id="PF02518">
    <property type="entry name" value="HATPase_c"/>
    <property type="match status" value="1"/>
</dbReference>
<dbReference type="SMART" id="SM00387">
    <property type="entry name" value="HATPase_c"/>
    <property type="match status" value="1"/>
</dbReference>
<keyword evidence="6 13" id="KW-0418">Kinase</keyword>
<dbReference type="GO" id="GO:0005886">
    <property type="term" value="C:plasma membrane"/>
    <property type="evidence" value="ECO:0007669"/>
    <property type="project" value="TreeGrafter"/>
</dbReference>
<comment type="catalytic activity">
    <reaction evidence="1">
        <text>ATP + protein L-histidine = ADP + protein N-phospho-L-histidine.</text>
        <dbReference type="EC" id="2.7.13.3"/>
    </reaction>
</comment>
<dbReference type="InterPro" id="IPR008207">
    <property type="entry name" value="Sig_transdc_His_kin_Hpt_dom"/>
</dbReference>
<accession>A0A1G7QJU5</accession>
<keyword evidence="10 11" id="KW-0472">Membrane</keyword>
<dbReference type="GO" id="GO:0009927">
    <property type="term" value="F:histidine phosphotransfer kinase activity"/>
    <property type="evidence" value="ECO:0007669"/>
    <property type="project" value="TreeGrafter"/>
</dbReference>
<dbReference type="EC" id="2.7.13.3" evidence="3"/>
<comment type="subcellular location">
    <subcellularLocation>
        <location evidence="2">Endomembrane system</location>
        <topology evidence="2">Multi-pass membrane protein</topology>
    </subcellularLocation>
</comment>
<dbReference type="GO" id="GO:0000155">
    <property type="term" value="F:phosphorelay sensor kinase activity"/>
    <property type="evidence" value="ECO:0007669"/>
    <property type="project" value="TreeGrafter"/>
</dbReference>
<keyword evidence="7" id="KW-0547">Nucleotide-binding</keyword>
<feature type="transmembrane region" description="Helical" evidence="11">
    <location>
        <begin position="71"/>
        <end position="96"/>
    </location>
</feature>
<evidence type="ECO:0000256" key="11">
    <source>
        <dbReference type="SAM" id="Phobius"/>
    </source>
</evidence>
<evidence type="ECO:0000256" key="9">
    <source>
        <dbReference type="ARBA" id="ARBA00023012"/>
    </source>
</evidence>
<keyword evidence="8 11" id="KW-1133">Transmembrane helix</keyword>
<dbReference type="PANTHER" id="PTHR43047:SF72">
    <property type="entry name" value="OSMOSENSING HISTIDINE PROTEIN KINASE SLN1"/>
    <property type="match status" value="1"/>
</dbReference>
<proteinExistence type="predicted"/>
<reference evidence="13 14" key="1">
    <citation type="submission" date="2016-10" db="EMBL/GenBank/DDBJ databases">
        <authorList>
            <person name="de Groot N.N."/>
        </authorList>
    </citation>
    <scope>NUCLEOTIDE SEQUENCE [LARGE SCALE GENOMIC DNA]</scope>
    <source>
        <strain evidence="13 14">LMG 2247</strain>
    </source>
</reference>
<evidence type="ECO:0000256" key="5">
    <source>
        <dbReference type="ARBA" id="ARBA00022692"/>
    </source>
</evidence>
<dbReference type="InterPro" id="IPR003594">
    <property type="entry name" value="HATPase_dom"/>
</dbReference>
<dbReference type="InterPro" id="IPR036641">
    <property type="entry name" value="HPT_dom_sf"/>
</dbReference>
<evidence type="ECO:0000256" key="8">
    <source>
        <dbReference type="ARBA" id="ARBA00022989"/>
    </source>
</evidence>
<dbReference type="PROSITE" id="PS50109">
    <property type="entry name" value="HIS_KIN"/>
    <property type="match status" value="1"/>
</dbReference>
<evidence type="ECO:0000313" key="14">
    <source>
        <dbReference type="Proteomes" id="UP000199706"/>
    </source>
</evidence>
<name>A0A1G7QJU5_9BURK</name>
<dbReference type="OrthoDB" id="8994895at2"/>
<sequence length="522" mass="56224">MDMTNLPGSRARAQDRARRFSHTARTASIRYATVFGSIFAFTLLCVVSARANTRTEVNANPHVPSADLSHAAIAWCGLLALVLVLGALAVFALGGWCRASALLRRATEAARGAESEWQRRYEAVEAREQAARAVSEAQAAVVATQERDRIQTAMRHFVSGPLSALAGLLAALNGASLPLAHRPLAGRIESALRTCVRALEDMLAPSPVESRDIVLDESLTDLRELIDGVVALFSPAAAQKGLYLSVSIDRSIATRILADGARVGQILFHLVSRAVRATEHGQITIAARAERLNAGSQRIFISVRDVGANAARSTRAIQAQLPWPLDGGARVDGTHDENVSGLALCQRLARQMRGELTVGSEPGFGTCSTFSASFAIEHARQPMAPARADYVLSQQAVEPQPADTVADPSSESFDRSYLEALSNEGIDLQTFSRAWLQSIRDDLLQMRRLRDLDDVGGLRASLHRLSGAVGLVGARSLMEMLRRASVAQPKPEAGAIDALTKRIEALMMQLDRAIDPHRSNLS</sequence>
<evidence type="ECO:0000256" key="2">
    <source>
        <dbReference type="ARBA" id="ARBA00004127"/>
    </source>
</evidence>
<evidence type="ECO:0000313" key="13">
    <source>
        <dbReference type="EMBL" id="SDF98179.1"/>
    </source>
</evidence>
<feature type="transmembrane region" description="Helical" evidence="11">
    <location>
        <begin position="28"/>
        <end position="51"/>
    </location>
</feature>
<dbReference type="Gene3D" id="3.30.565.10">
    <property type="entry name" value="Histidine kinase-like ATPase, C-terminal domain"/>
    <property type="match status" value="1"/>
</dbReference>
<dbReference type="PANTHER" id="PTHR43047">
    <property type="entry name" value="TWO-COMPONENT HISTIDINE PROTEIN KINASE"/>
    <property type="match status" value="1"/>
</dbReference>
<dbReference type="SUPFAM" id="SSF47226">
    <property type="entry name" value="Histidine-containing phosphotransfer domain, HPT domain"/>
    <property type="match status" value="1"/>
</dbReference>
<keyword evidence="7" id="KW-0067">ATP-binding</keyword>
<evidence type="ECO:0000256" key="3">
    <source>
        <dbReference type="ARBA" id="ARBA00012438"/>
    </source>
</evidence>
<protein>
    <recommendedName>
        <fullName evidence="3">histidine kinase</fullName>
        <ecNumber evidence="3">2.7.13.3</ecNumber>
    </recommendedName>
</protein>
<dbReference type="AlphaFoldDB" id="A0A1G7QJU5"/>
<evidence type="ECO:0000256" key="7">
    <source>
        <dbReference type="ARBA" id="ARBA00022840"/>
    </source>
</evidence>
<evidence type="ECO:0000256" key="6">
    <source>
        <dbReference type="ARBA" id="ARBA00022777"/>
    </source>
</evidence>
<keyword evidence="5 11" id="KW-0812">Transmembrane</keyword>
<keyword evidence="9" id="KW-0902">Two-component regulatory system</keyword>
<dbReference type="InterPro" id="IPR036890">
    <property type="entry name" value="HATPase_C_sf"/>
</dbReference>
<evidence type="ECO:0000256" key="10">
    <source>
        <dbReference type="ARBA" id="ARBA00023136"/>
    </source>
</evidence>
<evidence type="ECO:0000256" key="4">
    <source>
        <dbReference type="ARBA" id="ARBA00022679"/>
    </source>
</evidence>
<feature type="transmembrane region" description="Helical" evidence="11">
    <location>
        <begin position="157"/>
        <end position="180"/>
    </location>
</feature>
<gene>
    <name evidence="13" type="ORF">SAMN05216466_101774</name>
</gene>
<dbReference type="Proteomes" id="UP000199706">
    <property type="component" value="Unassembled WGS sequence"/>
</dbReference>
<organism evidence="13 14">
    <name type="scientific">Paraburkholderia phenazinium</name>
    <dbReference type="NCBI Taxonomy" id="60549"/>
    <lineage>
        <taxon>Bacteria</taxon>
        <taxon>Pseudomonadati</taxon>
        <taxon>Pseudomonadota</taxon>
        <taxon>Betaproteobacteria</taxon>
        <taxon>Burkholderiales</taxon>
        <taxon>Burkholderiaceae</taxon>
        <taxon>Paraburkholderia</taxon>
    </lineage>
</organism>
<dbReference type="InterPro" id="IPR005467">
    <property type="entry name" value="His_kinase_dom"/>
</dbReference>
<feature type="domain" description="Histidine kinase" evidence="12">
    <location>
        <begin position="153"/>
        <end position="376"/>
    </location>
</feature>
<keyword evidence="4" id="KW-0808">Transferase</keyword>
<dbReference type="SUPFAM" id="SSF55874">
    <property type="entry name" value="ATPase domain of HSP90 chaperone/DNA topoisomerase II/histidine kinase"/>
    <property type="match status" value="1"/>
</dbReference>
<evidence type="ECO:0000259" key="12">
    <source>
        <dbReference type="PROSITE" id="PS50109"/>
    </source>
</evidence>
<dbReference type="Pfam" id="PF01627">
    <property type="entry name" value="Hpt"/>
    <property type="match status" value="1"/>
</dbReference>
<evidence type="ECO:0000256" key="1">
    <source>
        <dbReference type="ARBA" id="ARBA00000085"/>
    </source>
</evidence>